<comment type="caution">
    <text evidence="2">The sequence shown here is derived from an EMBL/GenBank/DDBJ whole genome shotgun (WGS) entry which is preliminary data.</text>
</comment>
<proteinExistence type="predicted"/>
<name>A0A5B7GAA4_PORTR</name>
<dbReference type="EMBL" id="VSRR010012187">
    <property type="protein sequence ID" value="MPC54203.1"/>
    <property type="molecule type" value="Genomic_DNA"/>
</dbReference>
<dbReference type="Proteomes" id="UP000324222">
    <property type="component" value="Unassembled WGS sequence"/>
</dbReference>
<protein>
    <submittedName>
        <fullName evidence="2">Uncharacterized protein</fullName>
    </submittedName>
</protein>
<accession>A0A5B7GAA4</accession>
<dbReference type="AlphaFoldDB" id="A0A5B7GAA4"/>
<keyword evidence="3" id="KW-1185">Reference proteome</keyword>
<evidence type="ECO:0000313" key="2">
    <source>
        <dbReference type="EMBL" id="MPC54203.1"/>
    </source>
</evidence>
<gene>
    <name evidence="2" type="ORF">E2C01_048111</name>
</gene>
<evidence type="ECO:0000313" key="3">
    <source>
        <dbReference type="Proteomes" id="UP000324222"/>
    </source>
</evidence>
<feature type="region of interest" description="Disordered" evidence="1">
    <location>
        <begin position="15"/>
        <end position="34"/>
    </location>
</feature>
<evidence type="ECO:0000256" key="1">
    <source>
        <dbReference type="SAM" id="MobiDB-lite"/>
    </source>
</evidence>
<organism evidence="2 3">
    <name type="scientific">Portunus trituberculatus</name>
    <name type="common">Swimming crab</name>
    <name type="synonym">Neptunus trituberculatus</name>
    <dbReference type="NCBI Taxonomy" id="210409"/>
    <lineage>
        <taxon>Eukaryota</taxon>
        <taxon>Metazoa</taxon>
        <taxon>Ecdysozoa</taxon>
        <taxon>Arthropoda</taxon>
        <taxon>Crustacea</taxon>
        <taxon>Multicrustacea</taxon>
        <taxon>Malacostraca</taxon>
        <taxon>Eumalacostraca</taxon>
        <taxon>Eucarida</taxon>
        <taxon>Decapoda</taxon>
        <taxon>Pleocyemata</taxon>
        <taxon>Brachyura</taxon>
        <taxon>Eubrachyura</taxon>
        <taxon>Portunoidea</taxon>
        <taxon>Portunidae</taxon>
        <taxon>Portuninae</taxon>
        <taxon>Portunus</taxon>
    </lineage>
</organism>
<sequence length="109" mass="13305">MQHNKHHCKYLTSHYRHHHHHHHQHHHHYHHHHHYEHYRRPDNRCNRPLYRRLEGVTHPLCNYLKIRAELLRASVNRSRFHYAISLYGAPRGSIMRCNAEPHNAASSPP</sequence>
<reference evidence="2 3" key="1">
    <citation type="submission" date="2019-05" db="EMBL/GenBank/DDBJ databases">
        <title>Another draft genome of Portunus trituberculatus and its Hox gene families provides insights of decapod evolution.</title>
        <authorList>
            <person name="Jeong J.-H."/>
            <person name="Song I."/>
            <person name="Kim S."/>
            <person name="Choi T."/>
            <person name="Kim D."/>
            <person name="Ryu S."/>
            <person name="Kim W."/>
        </authorList>
    </citation>
    <scope>NUCLEOTIDE SEQUENCE [LARGE SCALE GENOMIC DNA]</scope>
    <source>
        <tissue evidence="2">Muscle</tissue>
    </source>
</reference>